<organism evidence="1 2">
    <name type="scientific">Dreissena polymorpha</name>
    <name type="common">Zebra mussel</name>
    <name type="synonym">Mytilus polymorpha</name>
    <dbReference type="NCBI Taxonomy" id="45954"/>
    <lineage>
        <taxon>Eukaryota</taxon>
        <taxon>Metazoa</taxon>
        <taxon>Spiralia</taxon>
        <taxon>Lophotrochozoa</taxon>
        <taxon>Mollusca</taxon>
        <taxon>Bivalvia</taxon>
        <taxon>Autobranchia</taxon>
        <taxon>Heteroconchia</taxon>
        <taxon>Euheterodonta</taxon>
        <taxon>Imparidentia</taxon>
        <taxon>Neoheterodontei</taxon>
        <taxon>Myida</taxon>
        <taxon>Dreissenoidea</taxon>
        <taxon>Dreissenidae</taxon>
        <taxon>Dreissena</taxon>
    </lineage>
</organism>
<evidence type="ECO:0000313" key="2">
    <source>
        <dbReference type="Proteomes" id="UP000828390"/>
    </source>
</evidence>
<dbReference type="EMBL" id="JAIWYP010000002">
    <property type="protein sequence ID" value="KAH3873369.1"/>
    <property type="molecule type" value="Genomic_DNA"/>
</dbReference>
<sequence length="56" mass="6123">MDLGLAPSPWMDHIPRRAGFEPGIVNTPRRMGVEKSTVLLMESSSISRSGECHALT</sequence>
<proteinExistence type="predicted"/>
<name>A0A9D4MCT8_DREPO</name>
<reference evidence="1" key="1">
    <citation type="journal article" date="2019" name="bioRxiv">
        <title>The Genome of the Zebra Mussel, Dreissena polymorpha: A Resource for Invasive Species Research.</title>
        <authorList>
            <person name="McCartney M.A."/>
            <person name="Auch B."/>
            <person name="Kono T."/>
            <person name="Mallez S."/>
            <person name="Zhang Y."/>
            <person name="Obille A."/>
            <person name="Becker A."/>
            <person name="Abrahante J.E."/>
            <person name="Garbe J."/>
            <person name="Badalamenti J.P."/>
            <person name="Herman A."/>
            <person name="Mangelson H."/>
            <person name="Liachko I."/>
            <person name="Sullivan S."/>
            <person name="Sone E.D."/>
            <person name="Koren S."/>
            <person name="Silverstein K.A.T."/>
            <person name="Beckman K.B."/>
            <person name="Gohl D.M."/>
        </authorList>
    </citation>
    <scope>NUCLEOTIDE SEQUENCE</scope>
    <source>
        <strain evidence="1">Duluth1</strain>
        <tissue evidence="1">Whole animal</tissue>
    </source>
</reference>
<comment type="caution">
    <text evidence="1">The sequence shown here is derived from an EMBL/GenBank/DDBJ whole genome shotgun (WGS) entry which is preliminary data.</text>
</comment>
<protein>
    <submittedName>
        <fullName evidence="1">Uncharacterized protein</fullName>
    </submittedName>
</protein>
<reference evidence="1" key="2">
    <citation type="submission" date="2020-11" db="EMBL/GenBank/DDBJ databases">
        <authorList>
            <person name="McCartney M.A."/>
            <person name="Auch B."/>
            <person name="Kono T."/>
            <person name="Mallez S."/>
            <person name="Becker A."/>
            <person name="Gohl D.M."/>
            <person name="Silverstein K.A.T."/>
            <person name="Koren S."/>
            <person name="Bechman K.B."/>
            <person name="Herman A."/>
            <person name="Abrahante J.E."/>
            <person name="Garbe J."/>
        </authorList>
    </citation>
    <scope>NUCLEOTIDE SEQUENCE</scope>
    <source>
        <strain evidence="1">Duluth1</strain>
        <tissue evidence="1">Whole animal</tissue>
    </source>
</reference>
<gene>
    <name evidence="1" type="ORF">DPMN_036603</name>
</gene>
<dbReference type="AlphaFoldDB" id="A0A9D4MCT8"/>
<dbReference type="Proteomes" id="UP000828390">
    <property type="component" value="Unassembled WGS sequence"/>
</dbReference>
<evidence type="ECO:0000313" key="1">
    <source>
        <dbReference type="EMBL" id="KAH3873369.1"/>
    </source>
</evidence>
<keyword evidence="2" id="KW-1185">Reference proteome</keyword>
<accession>A0A9D4MCT8</accession>